<dbReference type="RefSeq" id="WP_146441323.1">
    <property type="nucleotide sequence ID" value="NZ_SJPR01000001.1"/>
</dbReference>
<feature type="region of interest" description="Disordered" evidence="1">
    <location>
        <begin position="223"/>
        <end position="369"/>
    </location>
</feature>
<accession>A0A5C6AHK8</accession>
<feature type="compositionally biased region" description="Gly residues" evidence="1">
    <location>
        <begin position="316"/>
        <end position="334"/>
    </location>
</feature>
<reference evidence="2 3" key="1">
    <citation type="submission" date="2019-02" db="EMBL/GenBank/DDBJ databases">
        <title>Deep-cultivation of Planctomycetes and their phenomic and genomic characterization uncovers novel biology.</title>
        <authorList>
            <person name="Wiegand S."/>
            <person name="Jogler M."/>
            <person name="Boedeker C."/>
            <person name="Pinto D."/>
            <person name="Vollmers J."/>
            <person name="Rivas-Marin E."/>
            <person name="Kohn T."/>
            <person name="Peeters S.H."/>
            <person name="Heuer A."/>
            <person name="Rast P."/>
            <person name="Oberbeckmann S."/>
            <person name="Bunk B."/>
            <person name="Jeske O."/>
            <person name="Meyerdierks A."/>
            <person name="Storesund J.E."/>
            <person name="Kallscheuer N."/>
            <person name="Luecker S."/>
            <person name="Lage O.M."/>
            <person name="Pohl T."/>
            <person name="Merkel B.J."/>
            <person name="Hornburger P."/>
            <person name="Mueller R.-W."/>
            <person name="Bruemmer F."/>
            <person name="Labrenz M."/>
            <person name="Spormann A.M."/>
            <person name="Op Den Camp H."/>
            <person name="Overmann J."/>
            <person name="Amann R."/>
            <person name="Jetten M.S.M."/>
            <person name="Mascher T."/>
            <person name="Medema M.H."/>
            <person name="Devos D.P."/>
            <person name="Kaster A.-K."/>
            <person name="Ovreas L."/>
            <person name="Rohde M."/>
            <person name="Galperin M.Y."/>
            <person name="Jogler C."/>
        </authorList>
    </citation>
    <scope>NUCLEOTIDE SEQUENCE [LARGE SCALE GENOMIC DNA]</scope>
    <source>
        <strain evidence="2 3">Pla108</strain>
    </source>
</reference>
<dbReference type="EMBL" id="SJPR01000001">
    <property type="protein sequence ID" value="TWT99119.1"/>
    <property type="molecule type" value="Genomic_DNA"/>
</dbReference>
<feature type="compositionally biased region" description="Low complexity" evidence="1">
    <location>
        <begin position="257"/>
        <end position="266"/>
    </location>
</feature>
<dbReference type="AlphaFoldDB" id="A0A5C6AHK8"/>
<evidence type="ECO:0000313" key="3">
    <source>
        <dbReference type="Proteomes" id="UP000317421"/>
    </source>
</evidence>
<name>A0A5C6AHK8_9BACT</name>
<sequence>MRHNNRSTPSLQNEALEGRRLMAADLAIDFAVDLDSAKVAANEKPAYVAQAQSLEEGLAKQLDSSDFIDLKGFLDAGKVDPPVTGKGPAVGIDTDFDKLRENNVGQDADGDRMIRVGGGKWVSIPGGDHILVNDSESGGVEFFDTESSGYAVFHPNGAYDVQLPGARMIDEQTGDAVAKDSFEGDIDGQISTNDDDTQAEIDSENAVRGASSNEIDAEIAGDANQDAEQQGAHAANAANSAHGSASSGDAEEGTEGDAGTDTGSEAAGDDEGEEEEDGGSTDEGSSNGGTGEAGMPKPDSDGGDGGEPGGTNRWGSSGGGVAIPSGLGRGGLVGDPGNDSDETDGPTVATSDLGRNNGGLVTNPGDDASPVVGKMALTPMAIDAVLLKWTGTYDPAPLL</sequence>
<proteinExistence type="predicted"/>
<feature type="compositionally biased region" description="Acidic residues" evidence="1">
    <location>
        <begin position="267"/>
        <end position="280"/>
    </location>
</feature>
<feature type="compositionally biased region" description="Low complexity" evidence="1">
    <location>
        <begin position="226"/>
        <end position="248"/>
    </location>
</feature>
<keyword evidence="3" id="KW-1185">Reference proteome</keyword>
<protein>
    <submittedName>
        <fullName evidence="2">Uncharacterized protein</fullName>
    </submittedName>
</protein>
<gene>
    <name evidence="2" type="ORF">Pla108_00520</name>
</gene>
<evidence type="ECO:0000313" key="2">
    <source>
        <dbReference type="EMBL" id="TWT99119.1"/>
    </source>
</evidence>
<organism evidence="2 3">
    <name type="scientific">Botrimarina colliarenosi</name>
    <dbReference type="NCBI Taxonomy" id="2528001"/>
    <lineage>
        <taxon>Bacteria</taxon>
        <taxon>Pseudomonadati</taxon>
        <taxon>Planctomycetota</taxon>
        <taxon>Planctomycetia</taxon>
        <taxon>Pirellulales</taxon>
        <taxon>Lacipirellulaceae</taxon>
        <taxon>Botrimarina</taxon>
    </lineage>
</organism>
<dbReference type="Proteomes" id="UP000317421">
    <property type="component" value="Unassembled WGS sequence"/>
</dbReference>
<comment type="caution">
    <text evidence="2">The sequence shown here is derived from an EMBL/GenBank/DDBJ whole genome shotgun (WGS) entry which is preliminary data.</text>
</comment>
<evidence type="ECO:0000256" key="1">
    <source>
        <dbReference type="SAM" id="MobiDB-lite"/>
    </source>
</evidence>